<protein>
    <submittedName>
        <fullName evidence="9">Uncharacterized protein</fullName>
    </submittedName>
</protein>
<organism evidence="9 10">
    <name type="scientific">Brassica carinata</name>
    <name type="common">Ethiopian mustard</name>
    <name type="synonym">Abyssinian cabbage</name>
    <dbReference type="NCBI Taxonomy" id="52824"/>
    <lineage>
        <taxon>Eukaryota</taxon>
        <taxon>Viridiplantae</taxon>
        <taxon>Streptophyta</taxon>
        <taxon>Embryophyta</taxon>
        <taxon>Tracheophyta</taxon>
        <taxon>Spermatophyta</taxon>
        <taxon>Magnoliopsida</taxon>
        <taxon>eudicotyledons</taxon>
        <taxon>Gunneridae</taxon>
        <taxon>Pentapetalae</taxon>
        <taxon>rosids</taxon>
        <taxon>malvids</taxon>
        <taxon>Brassicales</taxon>
        <taxon>Brassicaceae</taxon>
        <taxon>Brassiceae</taxon>
        <taxon>Brassica</taxon>
    </lineage>
</organism>
<evidence type="ECO:0000256" key="6">
    <source>
        <dbReference type="ARBA" id="ARBA00023136"/>
    </source>
</evidence>
<feature type="domain" description="Trichome birefringence-like C-terminal" evidence="7">
    <location>
        <begin position="84"/>
        <end position="177"/>
    </location>
</feature>
<reference evidence="9 10" key="1">
    <citation type="submission" date="2020-02" db="EMBL/GenBank/DDBJ databases">
        <authorList>
            <person name="Ma Q."/>
            <person name="Huang Y."/>
            <person name="Song X."/>
            <person name="Pei D."/>
        </authorList>
    </citation>
    <scope>NUCLEOTIDE SEQUENCE [LARGE SCALE GENOMIC DNA]</scope>
    <source>
        <strain evidence="9">Sxm20200214</strain>
        <tissue evidence="9">Leaf</tissue>
    </source>
</reference>
<accession>A0A8X8AZ67</accession>
<dbReference type="Pfam" id="PF13839">
    <property type="entry name" value="PC-Esterase"/>
    <property type="match status" value="1"/>
</dbReference>
<dbReference type="PANTHER" id="PTHR32285:SF227">
    <property type="entry name" value="PROTEIN TRICHOME BIREFRINGENCE-LIKE 28"/>
    <property type="match status" value="1"/>
</dbReference>
<evidence type="ECO:0000256" key="2">
    <source>
        <dbReference type="ARBA" id="ARBA00007727"/>
    </source>
</evidence>
<dbReference type="OrthoDB" id="1932925at2759"/>
<proteinExistence type="inferred from homology"/>
<keyword evidence="4" id="KW-0735">Signal-anchor</keyword>
<evidence type="ECO:0000256" key="5">
    <source>
        <dbReference type="ARBA" id="ARBA00022989"/>
    </source>
</evidence>
<comment type="similarity">
    <text evidence="2">Belongs to the PC-esterase family. TBL subfamily.</text>
</comment>
<keyword evidence="10" id="KW-1185">Reference proteome</keyword>
<dbReference type="AlphaFoldDB" id="A0A8X8AZ67"/>
<evidence type="ECO:0000259" key="7">
    <source>
        <dbReference type="Pfam" id="PF13839"/>
    </source>
</evidence>
<evidence type="ECO:0000313" key="10">
    <source>
        <dbReference type="Proteomes" id="UP000886595"/>
    </source>
</evidence>
<dbReference type="PANTHER" id="PTHR32285">
    <property type="entry name" value="PROTEIN TRICHOME BIREFRINGENCE-LIKE 9-RELATED"/>
    <property type="match status" value="1"/>
</dbReference>
<evidence type="ECO:0000259" key="8">
    <source>
        <dbReference type="Pfam" id="PF14416"/>
    </source>
</evidence>
<feature type="domain" description="Trichome birefringence-like N-terminal" evidence="8">
    <location>
        <begin position="7"/>
        <end position="45"/>
    </location>
</feature>
<dbReference type="InterPro" id="IPR026057">
    <property type="entry name" value="TBL_C"/>
</dbReference>
<evidence type="ECO:0000256" key="4">
    <source>
        <dbReference type="ARBA" id="ARBA00022968"/>
    </source>
</evidence>
<evidence type="ECO:0000256" key="3">
    <source>
        <dbReference type="ARBA" id="ARBA00022692"/>
    </source>
</evidence>
<dbReference type="EMBL" id="JAAMPC010000004">
    <property type="protein sequence ID" value="KAG2315952.1"/>
    <property type="molecule type" value="Genomic_DNA"/>
</dbReference>
<evidence type="ECO:0000256" key="1">
    <source>
        <dbReference type="ARBA" id="ARBA00004167"/>
    </source>
</evidence>
<dbReference type="InterPro" id="IPR029962">
    <property type="entry name" value="TBL"/>
</dbReference>
<comment type="caution">
    <text evidence="9">The sequence shown here is derived from an EMBL/GenBank/DDBJ whole genome shotgun (WGS) entry which is preliminary data.</text>
</comment>
<name>A0A8X8AZ67_BRACI</name>
<sequence length="194" mass="22205">MDFAAGEECDLFTGNWVFDNETHPLYKEEHCEFLTEQIRSESVAREAEEQEIDSVIPPGRKGLNQTGFVDFENRQGSFDEGDAESLDWENPDGIKCALETTPIPSTSMVFNAETKNRMFSKMGTDYRLFSAVENVTQSTKVPIRFLNITGLSEYRKDAHTSVYTTRQGKLLTREQQTDPAKFKWQVYAIECFVN</sequence>
<evidence type="ECO:0000313" key="9">
    <source>
        <dbReference type="EMBL" id="KAG2315952.1"/>
    </source>
</evidence>
<dbReference type="Proteomes" id="UP000886595">
    <property type="component" value="Unassembled WGS sequence"/>
</dbReference>
<comment type="subcellular location">
    <subcellularLocation>
        <location evidence="1">Membrane</location>
        <topology evidence="1">Single-pass membrane protein</topology>
    </subcellularLocation>
</comment>
<keyword evidence="5" id="KW-1133">Transmembrane helix</keyword>
<keyword evidence="6" id="KW-0472">Membrane</keyword>
<dbReference type="GO" id="GO:0016413">
    <property type="term" value="F:O-acetyltransferase activity"/>
    <property type="evidence" value="ECO:0007669"/>
    <property type="project" value="InterPro"/>
</dbReference>
<dbReference type="GO" id="GO:0016020">
    <property type="term" value="C:membrane"/>
    <property type="evidence" value="ECO:0007669"/>
    <property type="project" value="UniProtKB-SubCell"/>
</dbReference>
<dbReference type="GO" id="GO:0005794">
    <property type="term" value="C:Golgi apparatus"/>
    <property type="evidence" value="ECO:0007669"/>
    <property type="project" value="TreeGrafter"/>
</dbReference>
<dbReference type="InterPro" id="IPR025846">
    <property type="entry name" value="TBL_N"/>
</dbReference>
<dbReference type="Pfam" id="PF14416">
    <property type="entry name" value="PMR5N"/>
    <property type="match status" value="1"/>
</dbReference>
<gene>
    <name evidence="9" type="ORF">Bca52824_019074</name>
</gene>
<keyword evidence="3" id="KW-0812">Transmembrane</keyword>